<protein>
    <recommendedName>
        <fullName evidence="2">COR domain-containing protein</fullName>
    </recommendedName>
</protein>
<evidence type="ECO:0000256" key="1">
    <source>
        <dbReference type="ARBA" id="ARBA00022737"/>
    </source>
</evidence>
<dbReference type="EMBL" id="UYJE01008768">
    <property type="protein sequence ID" value="VDI67115.1"/>
    <property type="molecule type" value="Genomic_DNA"/>
</dbReference>
<dbReference type="Proteomes" id="UP000596742">
    <property type="component" value="Unassembled WGS sequence"/>
</dbReference>
<name>A0A8B6GQ47_MYTGA</name>
<organism evidence="3 4">
    <name type="scientific">Mytilus galloprovincialis</name>
    <name type="common">Mediterranean mussel</name>
    <dbReference type="NCBI Taxonomy" id="29158"/>
    <lineage>
        <taxon>Eukaryota</taxon>
        <taxon>Metazoa</taxon>
        <taxon>Spiralia</taxon>
        <taxon>Lophotrochozoa</taxon>
        <taxon>Mollusca</taxon>
        <taxon>Bivalvia</taxon>
        <taxon>Autobranchia</taxon>
        <taxon>Pteriomorphia</taxon>
        <taxon>Mytilida</taxon>
        <taxon>Mytiloidea</taxon>
        <taxon>Mytilidae</taxon>
        <taxon>Mytilinae</taxon>
        <taxon>Mytilus</taxon>
    </lineage>
</organism>
<keyword evidence="4" id="KW-1185">Reference proteome</keyword>
<dbReference type="Gene3D" id="1.10.10.10">
    <property type="entry name" value="Winged helix-like DNA-binding domain superfamily/Winged helix DNA-binding domain"/>
    <property type="match status" value="1"/>
</dbReference>
<proteinExistence type="predicted"/>
<reference evidence="3" key="1">
    <citation type="submission" date="2018-11" db="EMBL/GenBank/DDBJ databases">
        <authorList>
            <person name="Alioto T."/>
            <person name="Alioto T."/>
        </authorList>
    </citation>
    <scope>NUCLEOTIDE SEQUENCE</scope>
</reference>
<dbReference type="OrthoDB" id="5962960at2759"/>
<evidence type="ECO:0000313" key="4">
    <source>
        <dbReference type="Proteomes" id="UP000596742"/>
    </source>
</evidence>
<keyword evidence="1" id="KW-0677">Repeat</keyword>
<evidence type="ECO:0000259" key="2">
    <source>
        <dbReference type="Pfam" id="PF16095"/>
    </source>
</evidence>
<accession>A0A8B6GQ47</accession>
<feature type="domain" description="COR" evidence="2">
    <location>
        <begin position="70"/>
        <end position="212"/>
    </location>
</feature>
<comment type="caution">
    <text evidence="3">The sequence shown here is derived from an EMBL/GenBank/DDBJ whole genome shotgun (WGS) entry which is preliminary data.</text>
</comment>
<dbReference type="AlphaFoldDB" id="A0A8B6GQ47"/>
<gene>
    <name evidence="3" type="ORF">MGAL_10B014145</name>
</gene>
<sequence length="430" mass="50601">MQNHFIFQIEDACREKLLRYTENMAQDERSHIRDSVLISNTDDSNSLFQQIRQDILKLAKTNRTWNKEYPLKFIQLEKRLQEKKKRLPIITFQELKHISTEVSEPLRDDELILYLKFHHEIRALLYFEDLPEYIILDTQWLADAFKCIVTAKKCRALCIKNQQNWKEFYHKGKLHREVLEDIFKEEEVMLYKHKEHILNVMEKFDIIIPIKSVTNAASGTSCYYVPCIVKAEPECDIYKMFNVTENNCKKSTWLCFNFTFLPPHLINHVIASLCMKYEVAEVGVVQQEDRQNTSQRAIALFRGTAVFELNKTSKLTKLLITTCPNVILIQILEFGRNFIIERGSYKHIADFVADEINNIISTRFKMTNVKFVKKWECGLTKPESVIGSNHFCAEGIKEYYCEKCTSTHEFTDEWSDLQSQTLCVSKSLKK</sequence>
<dbReference type="InterPro" id="IPR036388">
    <property type="entry name" value="WH-like_DNA-bd_sf"/>
</dbReference>
<dbReference type="InterPro" id="IPR032171">
    <property type="entry name" value="COR-A"/>
</dbReference>
<evidence type="ECO:0000313" key="3">
    <source>
        <dbReference type="EMBL" id="VDI67115.1"/>
    </source>
</evidence>
<dbReference type="Pfam" id="PF16095">
    <property type="entry name" value="COR-A"/>
    <property type="match status" value="1"/>
</dbReference>